<dbReference type="HOGENOM" id="CLU_092785_1_0_10"/>
<name>A0A0F5JRC0_9BACT</name>
<evidence type="ECO:0000313" key="4">
    <source>
        <dbReference type="Proteomes" id="UP000033047"/>
    </source>
</evidence>
<protein>
    <submittedName>
        <fullName evidence="3">Uncharacterized protein</fullName>
    </submittedName>
</protein>
<dbReference type="RefSeq" id="WP_046145154.1">
    <property type="nucleotide sequence ID" value="NZ_KQ033912.1"/>
</dbReference>
<evidence type="ECO:0000259" key="1">
    <source>
        <dbReference type="Pfam" id="PF14734"/>
    </source>
</evidence>
<sequence>MQNKLRGWLTDNSVTADPNDQILVLDPAGNVGLPEIYAEMRSEDTGLREETLVHVVTLFQRMVARFLMNGYNVNTGLFYAVPRFTGIVEKGLWNPLKNGIYVVFTQDKVLREEIAKTEVVIKGEKPGLMYVVDTEDRSNGMIDGSMTPGRNFAIHGSYLRVVGDDPSVGITIRNTATDAVTKVESDMFGINDPSKIMFVVPAGLQPGSYELTITTQYMKGKNALRKSPRSLTIPVSIAQPGGGGDRPEIE</sequence>
<dbReference type="Proteomes" id="UP000033047">
    <property type="component" value="Unassembled WGS sequence"/>
</dbReference>
<dbReference type="EMBL" id="AQHV01000001">
    <property type="protein sequence ID" value="KKB60145.1"/>
    <property type="molecule type" value="Genomic_DNA"/>
</dbReference>
<feature type="domain" description="DUF4469" evidence="1">
    <location>
        <begin position="133"/>
        <end position="230"/>
    </location>
</feature>
<dbReference type="Gene3D" id="2.70.50.70">
    <property type="match status" value="1"/>
</dbReference>
<dbReference type="STRING" id="927665.HMPREF1535_00421"/>
<feature type="domain" description="Bvu-2165-like IHF-HU-like DNA-binding" evidence="2">
    <location>
        <begin position="5"/>
        <end position="123"/>
    </location>
</feature>
<evidence type="ECO:0000313" key="3">
    <source>
        <dbReference type="EMBL" id="KKB60145.1"/>
    </source>
</evidence>
<dbReference type="CDD" id="cd12843">
    <property type="entry name" value="Bvu_2165_C_like"/>
    <property type="match status" value="1"/>
</dbReference>
<dbReference type="Pfam" id="PF14848">
    <property type="entry name" value="HU-DNA_bdg"/>
    <property type="match status" value="1"/>
</dbReference>
<accession>A0A0F5JRC0</accession>
<dbReference type="PATRIC" id="fig|927665.4.peg.423"/>
<dbReference type="Pfam" id="PF14734">
    <property type="entry name" value="DUF4469"/>
    <property type="match status" value="1"/>
</dbReference>
<evidence type="ECO:0000259" key="2">
    <source>
        <dbReference type="Pfam" id="PF14848"/>
    </source>
</evidence>
<dbReference type="InterPro" id="IPR027824">
    <property type="entry name" value="DUF4469"/>
</dbReference>
<gene>
    <name evidence="3" type="ORF">HMPREF1535_00421</name>
</gene>
<comment type="caution">
    <text evidence="3">The sequence shown here is derived from an EMBL/GenBank/DDBJ whole genome shotgun (WGS) entry which is preliminary data.</text>
</comment>
<proteinExistence type="predicted"/>
<dbReference type="AlphaFoldDB" id="A0A0F5JRC0"/>
<reference evidence="3 4" key="1">
    <citation type="submission" date="2013-04" db="EMBL/GenBank/DDBJ databases">
        <title>The Genome Sequence of Parabacteroides goldsteinii DSM 19448.</title>
        <authorList>
            <consortium name="The Broad Institute Genomics Platform"/>
            <person name="Earl A."/>
            <person name="Ward D."/>
            <person name="Feldgarden M."/>
            <person name="Gevers D."/>
            <person name="Martens E."/>
            <person name="Sakamoto M."/>
            <person name="Benno Y."/>
            <person name="Song Y."/>
            <person name="Liu C."/>
            <person name="Lee J."/>
            <person name="Bolanos M."/>
            <person name="Vaisanen M.L."/>
            <person name="Finegold S.M."/>
            <person name="Walker B."/>
            <person name="Young S."/>
            <person name="Zeng Q."/>
            <person name="Gargeya S."/>
            <person name="Fitzgerald M."/>
            <person name="Haas B."/>
            <person name="Abouelleil A."/>
            <person name="Allen A.W."/>
            <person name="Alvarado L."/>
            <person name="Arachchi H.M."/>
            <person name="Berlin A.M."/>
            <person name="Chapman S.B."/>
            <person name="Gainer-Dewar J."/>
            <person name="Goldberg J."/>
            <person name="Griggs A."/>
            <person name="Gujja S."/>
            <person name="Hansen M."/>
            <person name="Howarth C."/>
            <person name="Imamovic A."/>
            <person name="Ireland A."/>
            <person name="Larimer J."/>
            <person name="McCowan C."/>
            <person name="Murphy C."/>
            <person name="Pearson M."/>
            <person name="Poon T.W."/>
            <person name="Priest M."/>
            <person name="Roberts A."/>
            <person name="Saif S."/>
            <person name="Shea T."/>
            <person name="Sisk P."/>
            <person name="Sykes S."/>
            <person name="Wortman J."/>
            <person name="Nusbaum C."/>
            <person name="Birren B."/>
        </authorList>
    </citation>
    <scope>NUCLEOTIDE SEQUENCE [LARGE SCALE GENOMIC DNA]</scope>
    <source>
        <strain evidence="3 4">DSM 19448</strain>
    </source>
</reference>
<organism evidence="3 4">
    <name type="scientific">Parabacteroides goldsteinii DSM 19448 = WAL 12034</name>
    <dbReference type="NCBI Taxonomy" id="927665"/>
    <lineage>
        <taxon>Bacteria</taxon>
        <taxon>Pseudomonadati</taxon>
        <taxon>Bacteroidota</taxon>
        <taxon>Bacteroidia</taxon>
        <taxon>Bacteroidales</taxon>
        <taxon>Tannerellaceae</taxon>
        <taxon>Parabacteroides</taxon>
    </lineage>
</organism>
<dbReference type="InterPro" id="IPR049893">
    <property type="entry name" value="Bvu_2165-like_IHF-HU-DNA_bdg"/>
</dbReference>